<dbReference type="Gene3D" id="2.130.10.10">
    <property type="entry name" value="YVTN repeat-like/Quinoprotein amine dehydrogenase"/>
    <property type="match status" value="1"/>
</dbReference>
<evidence type="ECO:0000313" key="4">
    <source>
        <dbReference type="EMBL" id="ADD95799.1"/>
    </source>
</evidence>
<dbReference type="SMART" id="SM00320">
    <property type="entry name" value="WD40"/>
    <property type="match status" value="5"/>
</dbReference>
<dbReference type="InterPro" id="IPR020472">
    <property type="entry name" value="WD40_PAC1"/>
</dbReference>
<evidence type="ECO:0000256" key="1">
    <source>
        <dbReference type="ARBA" id="ARBA00022574"/>
    </source>
</evidence>
<dbReference type="PROSITE" id="PS00678">
    <property type="entry name" value="WD_REPEATS_1"/>
    <property type="match status" value="3"/>
</dbReference>
<protein>
    <submittedName>
        <fullName evidence="4">GF13915</fullName>
    </submittedName>
</protein>
<reference evidence="4" key="1">
    <citation type="journal article" date="2010" name="ISME J.">
        <title>Metagenome of the Mediterranean deep chlorophyll maximum studied by direct and fosmid library 454 pyrosequencing.</title>
        <authorList>
            <person name="Ghai R."/>
            <person name="Martin-Cuadrado A.B."/>
            <person name="Molto A.G."/>
            <person name="Heredia I.G."/>
            <person name="Cabrera R."/>
            <person name="Martin J."/>
            <person name="Verdu M."/>
            <person name="Deschamps P."/>
            <person name="Moreira D."/>
            <person name="Lopez-Garcia P."/>
            <person name="Mira A."/>
            <person name="Rodriguez-Valera F."/>
        </authorList>
    </citation>
    <scope>NUCLEOTIDE SEQUENCE</scope>
</reference>
<dbReference type="PROSITE" id="PS50082">
    <property type="entry name" value="WD_REPEATS_2"/>
    <property type="match status" value="5"/>
</dbReference>
<dbReference type="InterPro" id="IPR015943">
    <property type="entry name" value="WD40/YVTN_repeat-like_dom_sf"/>
</dbReference>
<dbReference type="PANTHER" id="PTHR22847:SF637">
    <property type="entry name" value="WD REPEAT DOMAIN 5B"/>
    <property type="match status" value="1"/>
</dbReference>
<keyword evidence="2" id="KW-0677">Repeat</keyword>
<name>D6PJ98_9ZZZZ</name>
<dbReference type="InterPro" id="IPR019775">
    <property type="entry name" value="WD40_repeat_CS"/>
</dbReference>
<dbReference type="CDD" id="cd00200">
    <property type="entry name" value="WD40"/>
    <property type="match status" value="1"/>
</dbReference>
<dbReference type="PROSITE" id="PS50294">
    <property type="entry name" value="WD_REPEATS_REGION"/>
    <property type="match status" value="4"/>
</dbReference>
<dbReference type="Pfam" id="PF25175">
    <property type="entry name" value="Beta-prop_WDR5"/>
    <property type="match status" value="1"/>
</dbReference>
<evidence type="ECO:0000259" key="3">
    <source>
        <dbReference type="Pfam" id="PF25175"/>
    </source>
</evidence>
<dbReference type="FunFam" id="2.130.10.10:FF:000228">
    <property type="entry name" value="COMPASS-like H3K4 histone methylase component WDR5A"/>
    <property type="match status" value="1"/>
</dbReference>
<dbReference type="InterPro" id="IPR001680">
    <property type="entry name" value="WD40_rpt"/>
</dbReference>
<dbReference type="PANTHER" id="PTHR22847">
    <property type="entry name" value="WD40 REPEAT PROTEIN"/>
    <property type="match status" value="1"/>
</dbReference>
<sequence>MTLEGHSSYVFCVNFNPQSNLLVTGSFDENVKLWDVRTGSCLKTLPAHSDPVTAADFNRDGTCIVSGSHDGLIRLWDTSTGECLKTIFAEGNPPVSFVKYSPNGRYILVGTLDDRLRLWNVSNPSRCVKTYQGHTNRSFCIFSTFSTTHTRTPLVVSGSEDKSVYLWHLQNRSIVQKLEGHTDTVLSVSCHPTEHRIASGGSGQDKTVRLWEANTD</sequence>
<feature type="domain" description="WDR5-like beta-propeller" evidence="3">
    <location>
        <begin position="2"/>
        <end position="212"/>
    </location>
</feature>
<keyword evidence="1" id="KW-0853">WD repeat</keyword>
<dbReference type="GO" id="GO:0042393">
    <property type="term" value="F:histone binding"/>
    <property type="evidence" value="ECO:0007669"/>
    <property type="project" value="TreeGrafter"/>
</dbReference>
<accession>D6PJ98</accession>
<dbReference type="PRINTS" id="PR00320">
    <property type="entry name" value="GPROTEINBRPT"/>
</dbReference>
<dbReference type="EMBL" id="GU943098">
    <property type="protein sequence ID" value="ADD95799.1"/>
    <property type="molecule type" value="Genomic_DNA"/>
</dbReference>
<dbReference type="AlphaFoldDB" id="D6PJ98"/>
<dbReference type="InterPro" id="IPR036322">
    <property type="entry name" value="WD40_repeat_dom_sf"/>
</dbReference>
<dbReference type="SUPFAM" id="SSF50978">
    <property type="entry name" value="WD40 repeat-like"/>
    <property type="match status" value="1"/>
</dbReference>
<proteinExistence type="predicted"/>
<evidence type="ECO:0000256" key="2">
    <source>
        <dbReference type="ARBA" id="ARBA00022737"/>
    </source>
</evidence>
<organism evidence="4">
    <name type="scientific">uncultured organism MedDCM-OCT-S08-C3</name>
    <dbReference type="NCBI Taxonomy" id="743638"/>
    <lineage>
        <taxon>unclassified sequences</taxon>
        <taxon>environmental samples</taxon>
    </lineage>
</organism>
<dbReference type="InterPro" id="IPR059122">
    <property type="entry name" value="Beta-prop_WDR5-like"/>
</dbReference>